<dbReference type="InterPro" id="IPR036465">
    <property type="entry name" value="vWFA_dom_sf"/>
</dbReference>
<organism evidence="3 4">
    <name type="scientific">Tetraodon nigroviridis</name>
    <name type="common">Spotted green pufferfish</name>
    <name type="synonym">Chelonodon nigroviridis</name>
    <dbReference type="NCBI Taxonomy" id="99883"/>
    <lineage>
        <taxon>Eukaryota</taxon>
        <taxon>Metazoa</taxon>
        <taxon>Chordata</taxon>
        <taxon>Craniata</taxon>
        <taxon>Vertebrata</taxon>
        <taxon>Euteleostomi</taxon>
        <taxon>Actinopterygii</taxon>
        <taxon>Neopterygii</taxon>
        <taxon>Teleostei</taxon>
        <taxon>Neoteleostei</taxon>
        <taxon>Acanthomorphata</taxon>
        <taxon>Eupercaria</taxon>
        <taxon>Tetraodontiformes</taxon>
        <taxon>Tetradontoidea</taxon>
        <taxon>Tetraodontidae</taxon>
        <taxon>Tetraodon</taxon>
    </lineage>
</organism>
<dbReference type="PANTHER" id="PTHR12957">
    <property type="entry name" value="DEAD/H BOX POLYPEPTIDE 26/DICE1-RELATED"/>
    <property type="match status" value="1"/>
</dbReference>
<dbReference type="GeneTree" id="ENSGT00390000016655"/>
<dbReference type="InterPro" id="IPR002035">
    <property type="entry name" value="VWF_A"/>
</dbReference>
<keyword evidence="4" id="KW-1185">Reference proteome</keyword>
<dbReference type="PANTHER" id="PTHR12957:SF22">
    <property type="entry name" value="INTEGRATOR COMPLEX SUBUNIT 6-LIKE"/>
    <property type="match status" value="1"/>
</dbReference>
<evidence type="ECO:0000313" key="4">
    <source>
        <dbReference type="Proteomes" id="UP000007303"/>
    </source>
</evidence>
<dbReference type="FunFam" id="3.40.50.410:FF:000010">
    <property type="entry name" value="Integrator complex subunit 6 like"/>
    <property type="match status" value="1"/>
</dbReference>
<dbReference type="GO" id="GO:0034472">
    <property type="term" value="P:snRNA 3'-end processing"/>
    <property type="evidence" value="ECO:0007669"/>
    <property type="project" value="TreeGrafter"/>
</dbReference>
<dbReference type="PROSITE" id="PS50234">
    <property type="entry name" value="VWFA"/>
    <property type="match status" value="1"/>
</dbReference>
<feature type="region of interest" description="Disordered" evidence="1">
    <location>
        <begin position="522"/>
        <end position="541"/>
    </location>
</feature>
<dbReference type="Proteomes" id="UP000007303">
    <property type="component" value="Unassembled WGS sequence"/>
</dbReference>
<dbReference type="SUPFAM" id="SSF53300">
    <property type="entry name" value="vWA-like"/>
    <property type="match status" value="1"/>
</dbReference>
<dbReference type="Pfam" id="PF25462">
    <property type="entry name" value="Beta-barrel_INTS6"/>
    <property type="match status" value="1"/>
</dbReference>
<dbReference type="CDD" id="cd00198">
    <property type="entry name" value="vWFA"/>
    <property type="match status" value="1"/>
</dbReference>
<sequence>MPILLFLLDTSASMNQRTYLGTTFLDVAKGAVEIFMKLRARDPASRGDRYMLVTFDDSPYGVKAGWKENHATFMCELKNLQASGLTTLGYALRAAFDLLNLNRLVSGIDNYGQGRNPFYLEPAVIITITDGNKLTHSSGVPDERSCSAIRLILTSITGFVFVNLLVQFSHCGINKAGSGQVGMTILSGMPLPHSYPLDPTGSIIEPPRSAHPVVRFSCVDCEPMVIDKLPFDKYELEPSPLTQFILERKSPHSCWQVFVSSSMKQNDLGQPFGYLKASTTLTCVNLFVMPYNYPVLLPLLDDLFKVHKLKPNVKWRQAFEIYLKTMPPYYLMPLKKALRMMGAPNLIAENMDCGLSYSVISYLKKLSQQAKLESDRLIVSVGKKAPQEIAIKVKNQCSSPSLSRYWDFKHLLQGMSGEGPLRLVDFKEFSGFQIALLNKEVKPQAYRNAFDIPRRNLLDHLTRMRSNLLQKFQNQIRGQDEGKKFVLSTTEALKRAAAASSYNMYCCDLSKGCTVLLRRPQTSPGSTNHAGLEKSPAGVQGQQNTFKAIPQHKGEDGNDMVVTKRNGGMTLEPESGEFWTAETDSVVKNSSSLNTEQKPRLGTVEQEGVPTAWESLEKVHLDKQLLKKTHNCEGLSPENHLGGTDPDLDTDDTIFIAPLDGSQVELRSRVIKEVRKPGRNYEPIVRLLQQVKGPVDIQKYVIQHAIKEAVRFKKHVLIQQLQTIFAELEKKDLTHPQPTSGVVGN</sequence>
<dbReference type="Pfam" id="PF15300">
    <property type="entry name" value="INT_SG_DDX_CT_C"/>
    <property type="match status" value="1"/>
</dbReference>
<feature type="domain" description="VWFA" evidence="2">
    <location>
        <begin position="3"/>
        <end position="156"/>
    </location>
</feature>
<dbReference type="Gene3D" id="3.40.50.410">
    <property type="entry name" value="von Willebrand factor, type A domain"/>
    <property type="match status" value="1"/>
</dbReference>
<dbReference type="AlphaFoldDB" id="H3CK55"/>
<dbReference type="InterPro" id="IPR057413">
    <property type="entry name" value="Beta-barrel_INTS6"/>
</dbReference>
<reference evidence="3" key="3">
    <citation type="submission" date="2025-09" db="UniProtKB">
        <authorList>
            <consortium name="Ensembl"/>
        </authorList>
    </citation>
    <scope>IDENTIFICATION</scope>
</reference>
<dbReference type="InterPro" id="IPR051113">
    <property type="entry name" value="Integrator_subunit6"/>
</dbReference>
<dbReference type="HOGENOM" id="CLU_006789_0_0_1"/>
<accession>H3CK55</accession>
<reference evidence="4" key="1">
    <citation type="journal article" date="2004" name="Nature">
        <title>Genome duplication in the teleost fish Tetraodon nigroviridis reveals the early vertebrate proto-karyotype.</title>
        <authorList>
            <person name="Jaillon O."/>
            <person name="Aury J.-M."/>
            <person name="Brunet F."/>
            <person name="Petit J.-L."/>
            <person name="Stange-Thomann N."/>
            <person name="Mauceli E."/>
            <person name="Bouneau L."/>
            <person name="Fischer C."/>
            <person name="Ozouf-Costaz C."/>
            <person name="Bernot A."/>
            <person name="Nicaud S."/>
            <person name="Jaffe D."/>
            <person name="Fisher S."/>
            <person name="Lutfalla G."/>
            <person name="Dossat C."/>
            <person name="Segurens B."/>
            <person name="Dasilva C."/>
            <person name="Salanoubat M."/>
            <person name="Levy M."/>
            <person name="Boudet N."/>
            <person name="Castellano S."/>
            <person name="Anthouard V."/>
            <person name="Jubin C."/>
            <person name="Castelli V."/>
            <person name="Katinka M."/>
            <person name="Vacherie B."/>
            <person name="Biemont C."/>
            <person name="Skalli Z."/>
            <person name="Cattolico L."/>
            <person name="Poulain J."/>
            <person name="De Berardinis V."/>
            <person name="Cruaud C."/>
            <person name="Duprat S."/>
            <person name="Brottier P."/>
            <person name="Coutanceau J.-P."/>
            <person name="Gouzy J."/>
            <person name="Parra G."/>
            <person name="Lardier G."/>
            <person name="Chapple C."/>
            <person name="McKernan K.J."/>
            <person name="McEwan P."/>
            <person name="Bosak S."/>
            <person name="Kellis M."/>
            <person name="Volff J.-N."/>
            <person name="Guigo R."/>
            <person name="Zody M.C."/>
            <person name="Mesirov J."/>
            <person name="Lindblad-Toh K."/>
            <person name="Birren B."/>
            <person name="Nusbaum C."/>
            <person name="Kahn D."/>
            <person name="Robinson-Rechavi M."/>
            <person name="Laudet V."/>
            <person name="Schachter V."/>
            <person name="Quetier F."/>
            <person name="Saurin W."/>
            <person name="Scarpelli C."/>
            <person name="Wincker P."/>
            <person name="Lander E.S."/>
            <person name="Weissenbach J."/>
            <person name="Roest Crollius H."/>
        </authorList>
    </citation>
    <scope>NUCLEOTIDE SEQUENCE [LARGE SCALE GENOMIC DNA]</scope>
</reference>
<dbReference type="Pfam" id="PF13519">
    <property type="entry name" value="VWA_2"/>
    <property type="match status" value="1"/>
</dbReference>
<name>H3CK55_TETNG</name>
<proteinExistence type="predicted"/>
<evidence type="ECO:0000313" key="3">
    <source>
        <dbReference type="Ensembl" id="ENSTNIP00000008634.1"/>
    </source>
</evidence>
<protein>
    <submittedName>
        <fullName evidence="3">Integrator complex subunit 6 like</fullName>
    </submittedName>
</protein>
<dbReference type="InterPro" id="IPR029307">
    <property type="entry name" value="INT_SG_DDX_CT_C"/>
</dbReference>
<dbReference type="GO" id="GO:0032039">
    <property type="term" value="C:integrator complex"/>
    <property type="evidence" value="ECO:0007669"/>
    <property type="project" value="TreeGrafter"/>
</dbReference>
<evidence type="ECO:0000259" key="2">
    <source>
        <dbReference type="PROSITE" id="PS50234"/>
    </source>
</evidence>
<reference evidence="3" key="2">
    <citation type="submission" date="2025-08" db="UniProtKB">
        <authorList>
            <consortium name="Ensembl"/>
        </authorList>
    </citation>
    <scope>IDENTIFICATION</scope>
</reference>
<dbReference type="Ensembl" id="ENSTNIT00000008802.1">
    <property type="protein sequence ID" value="ENSTNIP00000008634.1"/>
    <property type="gene ID" value="ENSTNIG00000005907.1"/>
</dbReference>
<evidence type="ECO:0000256" key="1">
    <source>
        <dbReference type="SAM" id="MobiDB-lite"/>
    </source>
</evidence>